<dbReference type="AlphaFoldDB" id="A0A0P8YJK1"/>
<protein>
    <submittedName>
        <fullName evidence="1">Uncharacterized protein</fullName>
    </submittedName>
</protein>
<accession>A0A0P8YJK1</accession>
<gene>
    <name evidence="1" type="primary">Dana\GF27367</name>
    <name evidence="1" type="ORF">GF27367</name>
</gene>
<evidence type="ECO:0000313" key="2">
    <source>
        <dbReference type="Proteomes" id="UP000007801"/>
    </source>
</evidence>
<dbReference type="InParanoid" id="A0A0P8YJK1"/>
<organism evidence="1 2">
    <name type="scientific">Drosophila ananassae</name>
    <name type="common">Fruit fly</name>
    <dbReference type="NCBI Taxonomy" id="7217"/>
    <lineage>
        <taxon>Eukaryota</taxon>
        <taxon>Metazoa</taxon>
        <taxon>Ecdysozoa</taxon>
        <taxon>Arthropoda</taxon>
        <taxon>Hexapoda</taxon>
        <taxon>Insecta</taxon>
        <taxon>Pterygota</taxon>
        <taxon>Neoptera</taxon>
        <taxon>Endopterygota</taxon>
        <taxon>Diptera</taxon>
        <taxon>Brachycera</taxon>
        <taxon>Muscomorpha</taxon>
        <taxon>Ephydroidea</taxon>
        <taxon>Drosophilidae</taxon>
        <taxon>Drosophila</taxon>
        <taxon>Sophophora</taxon>
    </lineage>
</organism>
<dbReference type="EMBL" id="CH902626">
    <property type="protein sequence ID" value="KPU79137.1"/>
    <property type="molecule type" value="Genomic_DNA"/>
</dbReference>
<evidence type="ECO:0000313" key="1">
    <source>
        <dbReference type="EMBL" id="KPU79137.1"/>
    </source>
</evidence>
<proteinExistence type="predicted"/>
<dbReference type="Proteomes" id="UP000007801">
    <property type="component" value="Unassembled WGS sequence"/>
</dbReference>
<reference evidence="1 2" key="1">
    <citation type="journal article" date="2007" name="Nature">
        <title>Evolution of genes and genomes on the Drosophila phylogeny.</title>
        <authorList>
            <consortium name="Drosophila 12 Genomes Consortium"/>
            <person name="Clark A.G."/>
            <person name="Eisen M.B."/>
            <person name="Smith D.R."/>
            <person name="Bergman C.M."/>
            <person name="Oliver B."/>
            <person name="Markow T.A."/>
            <person name="Kaufman T.C."/>
            <person name="Kellis M."/>
            <person name="Gelbart W."/>
            <person name="Iyer V.N."/>
            <person name="Pollard D.A."/>
            <person name="Sackton T.B."/>
            <person name="Larracuente A.M."/>
            <person name="Singh N.D."/>
            <person name="Abad J.P."/>
            <person name="Abt D.N."/>
            <person name="Adryan B."/>
            <person name="Aguade M."/>
            <person name="Akashi H."/>
            <person name="Anderson W.W."/>
            <person name="Aquadro C.F."/>
            <person name="Ardell D.H."/>
            <person name="Arguello R."/>
            <person name="Artieri C.G."/>
            <person name="Barbash D.A."/>
            <person name="Barker D."/>
            <person name="Barsanti P."/>
            <person name="Batterham P."/>
            <person name="Batzoglou S."/>
            <person name="Begun D."/>
            <person name="Bhutkar A."/>
            <person name="Blanco E."/>
            <person name="Bosak S.A."/>
            <person name="Bradley R.K."/>
            <person name="Brand A.D."/>
            <person name="Brent M.R."/>
            <person name="Brooks A.N."/>
            <person name="Brown R.H."/>
            <person name="Butlin R.K."/>
            <person name="Caggese C."/>
            <person name="Calvi B.R."/>
            <person name="Bernardo de Carvalho A."/>
            <person name="Caspi A."/>
            <person name="Castrezana S."/>
            <person name="Celniker S.E."/>
            <person name="Chang J.L."/>
            <person name="Chapple C."/>
            <person name="Chatterji S."/>
            <person name="Chinwalla A."/>
            <person name="Civetta A."/>
            <person name="Clifton S.W."/>
            <person name="Comeron J.M."/>
            <person name="Costello J.C."/>
            <person name="Coyne J.A."/>
            <person name="Daub J."/>
            <person name="David R.G."/>
            <person name="Delcher A.L."/>
            <person name="Delehaunty K."/>
            <person name="Do C.B."/>
            <person name="Ebling H."/>
            <person name="Edwards K."/>
            <person name="Eickbush T."/>
            <person name="Evans J.D."/>
            <person name="Filipski A."/>
            <person name="Findeiss S."/>
            <person name="Freyhult E."/>
            <person name="Fulton L."/>
            <person name="Fulton R."/>
            <person name="Garcia A.C."/>
            <person name="Gardiner A."/>
            <person name="Garfield D.A."/>
            <person name="Garvin B.E."/>
            <person name="Gibson G."/>
            <person name="Gilbert D."/>
            <person name="Gnerre S."/>
            <person name="Godfrey J."/>
            <person name="Good R."/>
            <person name="Gotea V."/>
            <person name="Gravely B."/>
            <person name="Greenberg A.J."/>
            <person name="Griffiths-Jones S."/>
            <person name="Gross S."/>
            <person name="Guigo R."/>
            <person name="Gustafson E.A."/>
            <person name="Haerty W."/>
            <person name="Hahn M.W."/>
            <person name="Halligan D.L."/>
            <person name="Halpern A.L."/>
            <person name="Halter G.M."/>
            <person name="Han M.V."/>
            <person name="Heger A."/>
            <person name="Hillier L."/>
            <person name="Hinrichs A.S."/>
            <person name="Holmes I."/>
            <person name="Hoskins R.A."/>
            <person name="Hubisz M.J."/>
            <person name="Hultmark D."/>
            <person name="Huntley M.A."/>
            <person name="Jaffe D.B."/>
            <person name="Jagadeeshan S."/>
            <person name="Jeck W.R."/>
            <person name="Johnson J."/>
            <person name="Jones C.D."/>
            <person name="Jordan W.C."/>
            <person name="Karpen G.H."/>
            <person name="Kataoka E."/>
            <person name="Keightley P.D."/>
            <person name="Kheradpour P."/>
            <person name="Kirkness E.F."/>
            <person name="Koerich L.B."/>
            <person name="Kristiansen K."/>
            <person name="Kudrna D."/>
            <person name="Kulathinal R.J."/>
            <person name="Kumar S."/>
            <person name="Kwok R."/>
            <person name="Lander E."/>
            <person name="Langley C.H."/>
            <person name="Lapoint R."/>
            <person name="Lazzaro B.P."/>
            <person name="Lee S.J."/>
            <person name="Levesque L."/>
            <person name="Li R."/>
            <person name="Lin C.F."/>
            <person name="Lin M.F."/>
            <person name="Lindblad-Toh K."/>
            <person name="Llopart A."/>
            <person name="Long M."/>
            <person name="Low L."/>
            <person name="Lozovsky E."/>
            <person name="Lu J."/>
            <person name="Luo M."/>
            <person name="Machado C.A."/>
            <person name="Makalowski W."/>
            <person name="Marzo M."/>
            <person name="Matsuda M."/>
            <person name="Matzkin L."/>
            <person name="McAllister B."/>
            <person name="McBride C.S."/>
            <person name="McKernan B."/>
            <person name="McKernan K."/>
            <person name="Mendez-Lago M."/>
            <person name="Minx P."/>
            <person name="Mollenhauer M.U."/>
            <person name="Montooth K."/>
            <person name="Mount S.M."/>
            <person name="Mu X."/>
            <person name="Myers E."/>
            <person name="Negre B."/>
            <person name="Newfeld S."/>
            <person name="Nielsen R."/>
            <person name="Noor M.A."/>
            <person name="O'Grady P."/>
            <person name="Pachter L."/>
            <person name="Papaceit M."/>
            <person name="Parisi M.J."/>
            <person name="Parisi M."/>
            <person name="Parts L."/>
            <person name="Pedersen J.S."/>
            <person name="Pesole G."/>
            <person name="Phillippy A.M."/>
            <person name="Ponting C.P."/>
            <person name="Pop M."/>
            <person name="Porcelli D."/>
            <person name="Powell J.R."/>
            <person name="Prohaska S."/>
            <person name="Pruitt K."/>
            <person name="Puig M."/>
            <person name="Quesneville H."/>
            <person name="Ram K.R."/>
            <person name="Rand D."/>
            <person name="Rasmussen M.D."/>
            <person name="Reed L.K."/>
            <person name="Reenan R."/>
            <person name="Reily A."/>
            <person name="Remington K.A."/>
            <person name="Rieger T.T."/>
            <person name="Ritchie M.G."/>
            <person name="Robin C."/>
            <person name="Rogers Y.H."/>
            <person name="Rohde C."/>
            <person name="Rozas J."/>
            <person name="Rubenfield M.J."/>
            <person name="Ruiz A."/>
            <person name="Russo S."/>
            <person name="Salzberg S.L."/>
            <person name="Sanchez-Gracia A."/>
            <person name="Saranga D.J."/>
            <person name="Sato H."/>
            <person name="Schaeffer S.W."/>
            <person name="Schatz M.C."/>
            <person name="Schlenke T."/>
            <person name="Schwartz R."/>
            <person name="Segarra C."/>
            <person name="Singh R.S."/>
            <person name="Sirot L."/>
            <person name="Sirota M."/>
            <person name="Sisneros N.B."/>
            <person name="Smith C.D."/>
            <person name="Smith T.F."/>
            <person name="Spieth J."/>
            <person name="Stage D.E."/>
            <person name="Stark A."/>
            <person name="Stephan W."/>
            <person name="Strausberg R.L."/>
            <person name="Strempel S."/>
            <person name="Sturgill D."/>
            <person name="Sutton G."/>
            <person name="Sutton G.G."/>
            <person name="Tao W."/>
            <person name="Teichmann S."/>
            <person name="Tobari Y.N."/>
            <person name="Tomimura Y."/>
            <person name="Tsolas J.M."/>
            <person name="Valente V.L."/>
            <person name="Venter E."/>
            <person name="Venter J.C."/>
            <person name="Vicario S."/>
            <person name="Vieira F.G."/>
            <person name="Vilella A.J."/>
            <person name="Villasante A."/>
            <person name="Walenz B."/>
            <person name="Wang J."/>
            <person name="Wasserman M."/>
            <person name="Watts T."/>
            <person name="Wilson D."/>
            <person name="Wilson R.K."/>
            <person name="Wing R.A."/>
            <person name="Wolfner M.F."/>
            <person name="Wong A."/>
            <person name="Wong G.K."/>
            <person name="Wu C.I."/>
            <person name="Wu G."/>
            <person name="Yamamoto D."/>
            <person name="Yang H.P."/>
            <person name="Yang S.P."/>
            <person name="Yorke J.A."/>
            <person name="Yoshida K."/>
            <person name="Zdobnov E."/>
            <person name="Zhang P."/>
            <person name="Zhang Y."/>
            <person name="Zimin A.V."/>
            <person name="Baldwin J."/>
            <person name="Abdouelleil A."/>
            <person name="Abdulkadir J."/>
            <person name="Abebe A."/>
            <person name="Abera B."/>
            <person name="Abreu J."/>
            <person name="Acer S.C."/>
            <person name="Aftuck L."/>
            <person name="Alexander A."/>
            <person name="An P."/>
            <person name="Anderson E."/>
            <person name="Anderson S."/>
            <person name="Arachi H."/>
            <person name="Azer M."/>
            <person name="Bachantsang P."/>
            <person name="Barry A."/>
            <person name="Bayul T."/>
            <person name="Berlin A."/>
            <person name="Bessette D."/>
            <person name="Bloom T."/>
            <person name="Blye J."/>
            <person name="Boguslavskiy L."/>
            <person name="Bonnet C."/>
            <person name="Boukhgalter B."/>
            <person name="Bourzgui I."/>
            <person name="Brown A."/>
            <person name="Cahill P."/>
            <person name="Channer S."/>
            <person name="Cheshatsang Y."/>
            <person name="Chuda L."/>
            <person name="Citroen M."/>
            <person name="Collymore A."/>
            <person name="Cooke P."/>
            <person name="Costello M."/>
            <person name="D'Aco K."/>
            <person name="Daza R."/>
            <person name="De Haan G."/>
            <person name="DeGray S."/>
            <person name="DeMaso C."/>
            <person name="Dhargay N."/>
            <person name="Dooley K."/>
            <person name="Dooley E."/>
            <person name="Doricent M."/>
            <person name="Dorje P."/>
            <person name="Dorjee K."/>
            <person name="Dupes A."/>
            <person name="Elong R."/>
            <person name="Falk J."/>
            <person name="Farina A."/>
            <person name="Faro S."/>
            <person name="Ferguson D."/>
            <person name="Fisher S."/>
            <person name="Foley C.D."/>
            <person name="Franke A."/>
            <person name="Friedrich D."/>
            <person name="Gadbois L."/>
            <person name="Gearin G."/>
            <person name="Gearin C.R."/>
            <person name="Giannoukos G."/>
            <person name="Goode T."/>
            <person name="Graham J."/>
            <person name="Grandbois E."/>
            <person name="Grewal S."/>
            <person name="Gyaltsen K."/>
            <person name="Hafez N."/>
            <person name="Hagos B."/>
            <person name="Hall J."/>
            <person name="Henson C."/>
            <person name="Hollinger A."/>
            <person name="Honan T."/>
            <person name="Huard M.D."/>
            <person name="Hughes L."/>
            <person name="Hurhula B."/>
            <person name="Husby M.E."/>
            <person name="Kamat A."/>
            <person name="Kanga B."/>
            <person name="Kashin S."/>
            <person name="Khazanovich D."/>
            <person name="Kisner P."/>
            <person name="Lance K."/>
            <person name="Lara M."/>
            <person name="Lee W."/>
            <person name="Lennon N."/>
            <person name="Letendre F."/>
            <person name="LeVine R."/>
            <person name="Lipovsky A."/>
            <person name="Liu X."/>
            <person name="Liu J."/>
            <person name="Liu S."/>
            <person name="Lokyitsang T."/>
            <person name="Lokyitsang Y."/>
            <person name="Lubonja R."/>
            <person name="Lui A."/>
            <person name="MacDonald P."/>
            <person name="Magnisalis V."/>
            <person name="Maru K."/>
            <person name="Matthews C."/>
            <person name="McCusker W."/>
            <person name="McDonough S."/>
            <person name="Mehta T."/>
            <person name="Meldrim J."/>
            <person name="Meneus L."/>
            <person name="Mihai O."/>
            <person name="Mihalev A."/>
            <person name="Mihova T."/>
            <person name="Mittelman R."/>
            <person name="Mlenga V."/>
            <person name="Montmayeur A."/>
            <person name="Mulrain L."/>
            <person name="Navidi A."/>
            <person name="Naylor J."/>
            <person name="Negash T."/>
            <person name="Nguyen T."/>
            <person name="Nguyen N."/>
            <person name="Nicol R."/>
            <person name="Norbu C."/>
            <person name="Norbu N."/>
            <person name="Novod N."/>
            <person name="O'Neill B."/>
            <person name="Osman S."/>
            <person name="Markiewicz E."/>
            <person name="Oyono O.L."/>
            <person name="Patti C."/>
            <person name="Phunkhang P."/>
            <person name="Pierre F."/>
            <person name="Priest M."/>
            <person name="Raghuraman S."/>
            <person name="Rege F."/>
            <person name="Reyes R."/>
            <person name="Rise C."/>
            <person name="Rogov P."/>
            <person name="Ross K."/>
            <person name="Ryan E."/>
            <person name="Settipalli S."/>
            <person name="Shea T."/>
            <person name="Sherpa N."/>
            <person name="Shi L."/>
            <person name="Shih D."/>
            <person name="Sparrow T."/>
            <person name="Spaulding J."/>
            <person name="Stalker J."/>
            <person name="Stange-Thomann N."/>
            <person name="Stavropoulos S."/>
            <person name="Stone C."/>
            <person name="Strader C."/>
            <person name="Tesfaye S."/>
            <person name="Thomson T."/>
            <person name="Thoulutsang Y."/>
            <person name="Thoulutsang D."/>
            <person name="Topham K."/>
            <person name="Topping I."/>
            <person name="Tsamla T."/>
            <person name="Vassiliev H."/>
            <person name="Vo A."/>
            <person name="Wangchuk T."/>
            <person name="Wangdi T."/>
            <person name="Weiand M."/>
            <person name="Wilkinson J."/>
            <person name="Wilson A."/>
            <person name="Yadav S."/>
            <person name="Young G."/>
            <person name="Yu Q."/>
            <person name="Zembek L."/>
            <person name="Zhong D."/>
            <person name="Zimmer A."/>
            <person name="Zwirko Z."/>
            <person name="Jaffe D.B."/>
            <person name="Alvarez P."/>
            <person name="Brockman W."/>
            <person name="Butler J."/>
            <person name="Chin C."/>
            <person name="Gnerre S."/>
            <person name="Grabherr M."/>
            <person name="Kleber M."/>
            <person name="Mauceli E."/>
            <person name="MacCallum I."/>
        </authorList>
    </citation>
    <scope>NUCLEOTIDE SEQUENCE [LARGE SCALE GENOMIC DNA]</scope>
    <source>
        <strain evidence="2">Tucson 14024-0371.13</strain>
    </source>
</reference>
<sequence>MGKEILALTSRFLRHQSHVTQVQVFLDERLFVNKLIEHTTVYKNFKEWNKEYDKGDTARRFSHSSFSRYYWTSVQPPKRIRRKPDWHETEYSFK</sequence>
<name>A0A0P8YJK1_DROAN</name>
<keyword evidence="2" id="KW-1185">Reference proteome</keyword>